<protein>
    <submittedName>
        <fullName evidence="2">Uncharacterized protein</fullName>
    </submittedName>
</protein>
<evidence type="ECO:0000313" key="3">
    <source>
        <dbReference type="Proteomes" id="UP000653099"/>
    </source>
</evidence>
<evidence type="ECO:0000313" key="2">
    <source>
        <dbReference type="EMBL" id="GGJ07635.1"/>
    </source>
</evidence>
<accession>A0A830EAS1</accession>
<evidence type="ECO:0000256" key="1">
    <source>
        <dbReference type="SAM" id="MobiDB-lite"/>
    </source>
</evidence>
<dbReference type="AlphaFoldDB" id="A0A830EAS1"/>
<dbReference type="Proteomes" id="UP000653099">
    <property type="component" value="Unassembled WGS sequence"/>
</dbReference>
<sequence length="200" mass="20885">MTVYPAVMTDSDGSNPADSDGSNPADSDGSNPADSDGSNPADSDGDDRTEGLFLVTAAEESSAVLRNVDTGQVHTLSSNPGVEHGDVVEGVVAPDPPMNVSYQLVKIDSRWSVPVDRSPEPPTAHSVDLAADQAVGDLTREPRAGTGEVHVLAVPEDGTDDAVEDVLDDADQLRARAARLGVDRVEIRSEPGVVSVRYMP</sequence>
<name>A0A830EAS1_9EURY</name>
<dbReference type="InterPro" id="IPR043850">
    <property type="entry name" value="DUF5812"/>
</dbReference>
<dbReference type="EMBL" id="BMOC01000009">
    <property type="protein sequence ID" value="GGJ07635.1"/>
    <property type="molecule type" value="Genomic_DNA"/>
</dbReference>
<reference evidence="2" key="2">
    <citation type="submission" date="2020-09" db="EMBL/GenBank/DDBJ databases">
        <authorList>
            <person name="Sun Q."/>
            <person name="Ohkuma M."/>
        </authorList>
    </citation>
    <scope>NUCLEOTIDE SEQUENCE</scope>
    <source>
        <strain evidence="2">JCM 14359</strain>
    </source>
</reference>
<reference evidence="2" key="1">
    <citation type="journal article" date="2014" name="Int. J. Syst. Evol. Microbiol.">
        <title>Complete genome sequence of Corynebacterium casei LMG S-19264T (=DSM 44701T), isolated from a smear-ripened cheese.</title>
        <authorList>
            <consortium name="US DOE Joint Genome Institute (JGI-PGF)"/>
            <person name="Walter F."/>
            <person name="Albersmeier A."/>
            <person name="Kalinowski J."/>
            <person name="Ruckert C."/>
        </authorList>
    </citation>
    <scope>NUCLEOTIDE SEQUENCE</scope>
    <source>
        <strain evidence="2">JCM 14359</strain>
    </source>
</reference>
<dbReference type="Pfam" id="PF19129">
    <property type="entry name" value="DUF5812"/>
    <property type="match status" value="1"/>
</dbReference>
<feature type="region of interest" description="Disordered" evidence="1">
    <location>
        <begin position="1"/>
        <end position="53"/>
    </location>
</feature>
<keyword evidence="3" id="KW-1185">Reference proteome</keyword>
<organism evidence="2 3">
    <name type="scientific">Halobellus salinus</name>
    <dbReference type="NCBI Taxonomy" id="931585"/>
    <lineage>
        <taxon>Archaea</taxon>
        <taxon>Methanobacteriati</taxon>
        <taxon>Methanobacteriota</taxon>
        <taxon>Stenosarchaea group</taxon>
        <taxon>Halobacteria</taxon>
        <taxon>Halobacteriales</taxon>
        <taxon>Haloferacaceae</taxon>
        <taxon>Halobellus</taxon>
    </lineage>
</organism>
<comment type="caution">
    <text evidence="2">The sequence shown here is derived from an EMBL/GenBank/DDBJ whole genome shotgun (WGS) entry which is preliminary data.</text>
</comment>
<gene>
    <name evidence="2" type="ORF">GCM10008995_16870</name>
</gene>
<feature type="compositionally biased region" description="Polar residues" evidence="1">
    <location>
        <begin position="11"/>
        <end position="41"/>
    </location>
</feature>
<proteinExistence type="predicted"/>